<reference evidence="2 3" key="1">
    <citation type="submission" date="2016-10" db="EMBL/GenBank/DDBJ databases">
        <authorList>
            <person name="de Groot N.N."/>
        </authorList>
    </citation>
    <scope>NUCLEOTIDE SEQUENCE [LARGE SCALE GENOMIC DNA]</scope>
    <source>
        <strain evidence="2 3">CGMCC 1.7031</strain>
    </source>
</reference>
<feature type="transmembrane region" description="Helical" evidence="1">
    <location>
        <begin position="37"/>
        <end position="63"/>
    </location>
</feature>
<dbReference type="PANTHER" id="PTHR37841:SF1">
    <property type="entry name" value="DUF3298 DOMAIN-CONTAINING PROTEIN"/>
    <property type="match status" value="1"/>
</dbReference>
<evidence type="ECO:0000313" key="2">
    <source>
        <dbReference type="EMBL" id="SCY98824.1"/>
    </source>
</evidence>
<sequence>MAKTEYEIIWKKGGWFEKGHFALVPKKSFGDKAGEALIGYLLIIAVFLFILSVILLSAPIWVVILGYQMVREKRYYSGFTSLFALGYFYMDISKKWVSSFLFFGYNDSEGKFSEGLFNLEYLHYLEIANIVSTGLGIGYIIDAVLISQYGKKFKDDRITTPQLAVYILPMLLCFFVSKSNLIKNNFHTEVAVSNESSEINDIDNKFVEVGNSEDTIKNQIDSTNYAYPNDTIERYTILKRISVYRGKPNTFCIQDTLSKKYGIVDKDGKVILPLEYDGVDDGIIDGKIQYGPMDYFYEDYMIVCKNGKYGTIDPNYNISIPFIYDEIDKFRNDEVAYCKRNGKWGMIDKKGKTIIAFKYDNAMTYGGVGMLKGYAVFKNGKNWGLIDMNENVIIDFLYNYPDEINSEAKKLGISW</sequence>
<evidence type="ECO:0000313" key="3">
    <source>
        <dbReference type="Proteomes" id="UP000199354"/>
    </source>
</evidence>
<protein>
    <submittedName>
        <fullName evidence="2">WG containing repeat-containing protein</fullName>
    </submittedName>
</protein>
<dbReference type="AlphaFoldDB" id="A0A1G5KEG9"/>
<accession>A0A1G5KEG9</accession>
<feature type="transmembrane region" description="Helical" evidence="1">
    <location>
        <begin position="158"/>
        <end position="177"/>
    </location>
</feature>
<keyword evidence="1" id="KW-1133">Transmembrane helix</keyword>
<organism evidence="2 3">
    <name type="scientific">Flavobacterium caeni</name>
    <dbReference type="NCBI Taxonomy" id="490189"/>
    <lineage>
        <taxon>Bacteria</taxon>
        <taxon>Pseudomonadati</taxon>
        <taxon>Bacteroidota</taxon>
        <taxon>Flavobacteriia</taxon>
        <taxon>Flavobacteriales</taxon>
        <taxon>Flavobacteriaceae</taxon>
        <taxon>Flavobacterium</taxon>
    </lineage>
</organism>
<feature type="transmembrane region" description="Helical" evidence="1">
    <location>
        <begin position="75"/>
        <end position="92"/>
    </location>
</feature>
<keyword evidence="1" id="KW-0812">Transmembrane</keyword>
<dbReference type="InterPro" id="IPR032774">
    <property type="entry name" value="WG_beta_rep"/>
</dbReference>
<dbReference type="OrthoDB" id="623514at2"/>
<evidence type="ECO:0000256" key="1">
    <source>
        <dbReference type="SAM" id="Phobius"/>
    </source>
</evidence>
<dbReference type="RefSeq" id="WP_091147048.1">
    <property type="nucleotide sequence ID" value="NZ_FMVF01000030.1"/>
</dbReference>
<dbReference type="Proteomes" id="UP000199354">
    <property type="component" value="Unassembled WGS sequence"/>
</dbReference>
<keyword evidence="1" id="KW-0472">Membrane</keyword>
<name>A0A1G5KEG9_9FLAO</name>
<dbReference type="EMBL" id="FMVF01000030">
    <property type="protein sequence ID" value="SCY98824.1"/>
    <property type="molecule type" value="Genomic_DNA"/>
</dbReference>
<gene>
    <name evidence="2" type="ORF">SAMN02927903_03257</name>
</gene>
<dbReference type="Pfam" id="PF14903">
    <property type="entry name" value="WG_beta_rep"/>
    <property type="match status" value="2"/>
</dbReference>
<keyword evidence="3" id="KW-1185">Reference proteome</keyword>
<dbReference type="PANTHER" id="PTHR37841">
    <property type="entry name" value="GLR2918 PROTEIN"/>
    <property type="match status" value="1"/>
</dbReference>
<feature type="transmembrane region" description="Helical" evidence="1">
    <location>
        <begin position="121"/>
        <end position="146"/>
    </location>
</feature>
<proteinExistence type="predicted"/>
<dbReference type="STRING" id="490189.SAMN02927903_03257"/>